<protein>
    <submittedName>
        <fullName evidence="3">Uncharacterized protein</fullName>
    </submittedName>
</protein>
<gene>
    <name evidence="3" type="ORF">GMBLW1_11350</name>
</gene>
<dbReference type="InParanoid" id="A0A6C2YP46"/>
<dbReference type="RefSeq" id="WP_162657959.1">
    <property type="nucleotide sequence ID" value="NZ_LR593887.1"/>
</dbReference>
<keyword evidence="1" id="KW-0175">Coiled coil</keyword>
<organism evidence="3">
    <name type="scientific">Tuwongella immobilis</name>
    <dbReference type="NCBI Taxonomy" id="692036"/>
    <lineage>
        <taxon>Bacteria</taxon>
        <taxon>Pseudomonadati</taxon>
        <taxon>Planctomycetota</taxon>
        <taxon>Planctomycetia</taxon>
        <taxon>Gemmatales</taxon>
        <taxon>Gemmataceae</taxon>
        <taxon>Tuwongella</taxon>
    </lineage>
</organism>
<evidence type="ECO:0000313" key="3">
    <source>
        <dbReference type="EMBL" id="VIP02825.1"/>
    </source>
</evidence>
<keyword evidence="2" id="KW-0472">Membrane</keyword>
<feature type="transmembrane region" description="Helical" evidence="2">
    <location>
        <begin position="206"/>
        <end position="222"/>
    </location>
</feature>
<dbReference type="EMBL" id="LR593887">
    <property type="protein sequence ID" value="VTS02563.1"/>
    <property type="molecule type" value="Genomic_DNA"/>
</dbReference>
<reference evidence="3" key="1">
    <citation type="submission" date="2019-04" db="EMBL/GenBank/DDBJ databases">
        <authorList>
            <consortium name="Science for Life Laboratories"/>
        </authorList>
    </citation>
    <scope>NUCLEOTIDE SEQUENCE</scope>
    <source>
        <strain evidence="3">MBLW1</strain>
    </source>
</reference>
<keyword evidence="4" id="KW-1185">Reference proteome</keyword>
<evidence type="ECO:0000256" key="2">
    <source>
        <dbReference type="SAM" id="Phobius"/>
    </source>
</evidence>
<feature type="transmembrane region" description="Helical" evidence="2">
    <location>
        <begin position="90"/>
        <end position="106"/>
    </location>
</feature>
<sequence length="235" mass="25453">MPLSCPVCGREQPIPATEPMRIDCAGCQTPLLLTSTEASIDLGALPIAKPSEPPMSVPSATIPVDPPVNSDTVPITVRSGQVIRRTVERPGLLIVLGMLLLIWASMQPRMDAARVVRLKAELSMLEVAENLPARPGDAKSVIVKEPPTTAELEAQVKSQQNAQREIRLAELQAQRNQLSQQWFRLFALALLSIGGIRAMRSENLPGMRWLGVIILVLVLLSLSSHEVSIRIGGSP</sequence>
<dbReference type="Proteomes" id="UP000464378">
    <property type="component" value="Chromosome"/>
</dbReference>
<feature type="transmembrane region" description="Helical" evidence="2">
    <location>
        <begin position="182"/>
        <end position="200"/>
    </location>
</feature>
<evidence type="ECO:0000313" key="4">
    <source>
        <dbReference type="Proteomes" id="UP000464378"/>
    </source>
</evidence>
<proteinExistence type="predicted"/>
<keyword evidence="2" id="KW-1133">Transmembrane helix</keyword>
<name>A0A6C2YP46_9BACT</name>
<keyword evidence="2" id="KW-0812">Transmembrane</keyword>
<evidence type="ECO:0000256" key="1">
    <source>
        <dbReference type="SAM" id="Coils"/>
    </source>
</evidence>
<feature type="coiled-coil region" evidence="1">
    <location>
        <begin position="152"/>
        <end position="181"/>
    </location>
</feature>
<dbReference type="EMBL" id="LR586016">
    <property type="protein sequence ID" value="VIP02825.1"/>
    <property type="molecule type" value="Genomic_DNA"/>
</dbReference>
<accession>A0A6C2YP46</accession>
<dbReference type="AlphaFoldDB" id="A0A6C2YP46"/>
<dbReference type="KEGG" id="tim:GMBLW1_11350"/>